<dbReference type="Proteomes" id="UP000018001">
    <property type="component" value="Unassembled WGS sequence"/>
</dbReference>
<evidence type="ECO:0000256" key="2">
    <source>
        <dbReference type="SAM" id="Phobius"/>
    </source>
</evidence>
<sequence length="398" mass="42918">MFSISLSSIFLVPFLVLISIPLLFSACITICFSVVTLSLRVFVVYLELLYAIVTNFFAFPTSSSSLLNLSGATTPNFSRSKGLKGSSTSLESFLQSSEFTRRLQSPLSRRSANKLQQGGATLVSEDDIVRDYHLQLSSNTRRQSYYRSVGFSPGGFLGLTTGDENRDFEGLGGWRSLPSAGGSQSLDDDPDERAWLSMNNRLELPSRLPFLDNSGSDMLADAGGAKHHRRSATTSALTNDREASAAGASGNVRNASISTSTVNLRPQHSSPNLVPEGLHSSASRTSLASQASLPKPNMSRPRGRFTTSPEFHSGDGYFALRRPRSNSKPSKAGGSTTPRTADERATMNIGLSISHYPTSPDRRRRGSGGSPTSMRAAVPSTSAWLGGRPEAHDDFHAW</sequence>
<organism evidence="3 4">
    <name type="scientific">Byssochlamys spectabilis (strain No. 5 / NBRC 109023)</name>
    <name type="common">Paecilomyces variotii</name>
    <dbReference type="NCBI Taxonomy" id="1356009"/>
    <lineage>
        <taxon>Eukaryota</taxon>
        <taxon>Fungi</taxon>
        <taxon>Dikarya</taxon>
        <taxon>Ascomycota</taxon>
        <taxon>Pezizomycotina</taxon>
        <taxon>Eurotiomycetes</taxon>
        <taxon>Eurotiomycetidae</taxon>
        <taxon>Eurotiales</taxon>
        <taxon>Thermoascaceae</taxon>
        <taxon>Paecilomyces</taxon>
    </lineage>
</organism>
<gene>
    <name evidence="3" type="ORF">PVAR5_1327</name>
</gene>
<accession>V5FLL1</accession>
<name>V5FLL1_BYSSN</name>
<dbReference type="InParanoid" id="V5FLL1"/>
<evidence type="ECO:0000256" key="1">
    <source>
        <dbReference type="SAM" id="MobiDB-lite"/>
    </source>
</evidence>
<keyword evidence="2" id="KW-1133">Transmembrane helix</keyword>
<feature type="compositionally biased region" description="Polar residues" evidence="1">
    <location>
        <begin position="326"/>
        <end position="339"/>
    </location>
</feature>
<feature type="compositionally biased region" description="Polar residues" evidence="1">
    <location>
        <begin position="280"/>
        <end position="292"/>
    </location>
</feature>
<evidence type="ECO:0000313" key="3">
    <source>
        <dbReference type="EMBL" id="GAD92733.1"/>
    </source>
</evidence>
<keyword evidence="2" id="KW-0472">Membrane</keyword>
<feature type="compositionally biased region" description="Basic and acidic residues" evidence="1">
    <location>
        <begin position="389"/>
        <end position="398"/>
    </location>
</feature>
<feature type="region of interest" description="Disordered" evidence="1">
    <location>
        <begin position="169"/>
        <end position="192"/>
    </location>
</feature>
<dbReference type="AlphaFoldDB" id="V5FLL1"/>
<dbReference type="OrthoDB" id="4492972at2759"/>
<dbReference type="HOGENOM" id="CLU_058457_0_0_1"/>
<feature type="compositionally biased region" description="Polar residues" evidence="1">
    <location>
        <begin position="251"/>
        <end position="272"/>
    </location>
</feature>
<feature type="region of interest" description="Disordered" evidence="1">
    <location>
        <begin position="219"/>
        <end position="398"/>
    </location>
</feature>
<proteinExistence type="predicted"/>
<protein>
    <submittedName>
        <fullName evidence="3">Uncharacterized protein</fullName>
    </submittedName>
</protein>
<dbReference type="EMBL" id="BAUL01000036">
    <property type="protein sequence ID" value="GAD92733.1"/>
    <property type="molecule type" value="Genomic_DNA"/>
</dbReference>
<keyword evidence="4" id="KW-1185">Reference proteome</keyword>
<keyword evidence="2" id="KW-0812">Transmembrane</keyword>
<comment type="caution">
    <text evidence="3">The sequence shown here is derived from an EMBL/GenBank/DDBJ whole genome shotgun (WGS) entry which is preliminary data.</text>
</comment>
<dbReference type="eggNOG" id="ENOG502SAXD">
    <property type="taxonomic scope" value="Eukaryota"/>
</dbReference>
<evidence type="ECO:0000313" key="4">
    <source>
        <dbReference type="Proteomes" id="UP000018001"/>
    </source>
</evidence>
<feature type="transmembrane region" description="Helical" evidence="2">
    <location>
        <begin position="6"/>
        <end position="35"/>
    </location>
</feature>
<reference evidence="4" key="1">
    <citation type="journal article" date="2014" name="Genome Announc.">
        <title>Draft genome sequence of the formaldehyde-resistant fungus Byssochlamys spectabilis No. 5 (anamorph Paecilomyces variotii No. 5) (NBRC109023).</title>
        <authorList>
            <person name="Oka T."/>
            <person name="Ekino K."/>
            <person name="Fukuda K."/>
            <person name="Nomura Y."/>
        </authorList>
    </citation>
    <scope>NUCLEOTIDE SEQUENCE [LARGE SCALE GENOMIC DNA]</scope>
    <source>
        <strain evidence="4">No. 5 / NBRC 109023</strain>
    </source>
</reference>
<feature type="transmembrane region" description="Helical" evidence="2">
    <location>
        <begin position="42"/>
        <end position="59"/>
    </location>
</feature>